<dbReference type="Proteomes" id="UP000198577">
    <property type="component" value="Unassembled WGS sequence"/>
</dbReference>
<dbReference type="PROSITE" id="PS50949">
    <property type="entry name" value="HTH_GNTR"/>
    <property type="match status" value="1"/>
</dbReference>
<dbReference type="PANTHER" id="PTHR44846">
    <property type="entry name" value="MANNOSYL-D-GLYCERATE TRANSPORT/METABOLISM SYSTEM REPRESSOR MNGR-RELATED"/>
    <property type="match status" value="1"/>
</dbReference>
<dbReference type="InterPro" id="IPR050679">
    <property type="entry name" value="Bact_HTH_transcr_reg"/>
</dbReference>
<dbReference type="RefSeq" id="WP_092281972.1">
    <property type="nucleotide sequence ID" value="NZ_FOXR01000004.1"/>
</dbReference>
<dbReference type="CDD" id="cd07377">
    <property type="entry name" value="WHTH_GntR"/>
    <property type="match status" value="1"/>
</dbReference>
<dbReference type="FunFam" id="1.10.10.10:FF:000079">
    <property type="entry name" value="GntR family transcriptional regulator"/>
    <property type="match status" value="1"/>
</dbReference>
<accession>A0A1I5TAC3</accession>
<dbReference type="Pfam" id="PF00392">
    <property type="entry name" value="GntR"/>
    <property type="match status" value="1"/>
</dbReference>
<evidence type="ECO:0000256" key="1">
    <source>
        <dbReference type="ARBA" id="ARBA00023015"/>
    </source>
</evidence>
<proteinExistence type="predicted"/>
<dbReference type="InterPro" id="IPR036388">
    <property type="entry name" value="WH-like_DNA-bd_sf"/>
</dbReference>
<sequence length="115" mass="13157">MSKKSNKKTLYSQVAEYLRNEILQNKLQPGDKLPTELELSKMFGVSRITSKRALDELAKENLIYRKKGQGSFVLPLRERKVEENVPKIIAIVLPTDGTAGRRIEIYQRCHGLSGW</sequence>
<keyword evidence="2" id="KW-0238">DNA-binding</keyword>
<gene>
    <name evidence="5" type="ORF">SAMN05444406_10431</name>
</gene>
<evidence type="ECO:0000256" key="3">
    <source>
        <dbReference type="ARBA" id="ARBA00023163"/>
    </source>
</evidence>
<keyword evidence="1" id="KW-0805">Transcription regulation</keyword>
<evidence type="ECO:0000259" key="4">
    <source>
        <dbReference type="PROSITE" id="PS50949"/>
    </source>
</evidence>
<dbReference type="PANTHER" id="PTHR44846:SF1">
    <property type="entry name" value="MANNOSYL-D-GLYCERATE TRANSPORT_METABOLISM SYSTEM REPRESSOR MNGR-RELATED"/>
    <property type="match status" value="1"/>
</dbReference>
<reference evidence="5 6" key="1">
    <citation type="submission" date="2016-10" db="EMBL/GenBank/DDBJ databases">
        <authorList>
            <person name="de Groot N.N."/>
        </authorList>
    </citation>
    <scope>NUCLEOTIDE SEQUENCE [LARGE SCALE GENOMIC DNA]</scope>
    <source>
        <strain evidence="5 6">DSM 20678</strain>
    </source>
</reference>
<dbReference type="EMBL" id="FOXR01000004">
    <property type="protein sequence ID" value="SFP79994.1"/>
    <property type="molecule type" value="Genomic_DNA"/>
</dbReference>
<evidence type="ECO:0000313" key="6">
    <source>
        <dbReference type="Proteomes" id="UP000198577"/>
    </source>
</evidence>
<name>A0A1I5TAC3_9FIRM</name>
<organism evidence="5 6">
    <name type="scientific">Caldicoprobacter faecalis</name>
    <dbReference type="NCBI Taxonomy" id="937334"/>
    <lineage>
        <taxon>Bacteria</taxon>
        <taxon>Bacillati</taxon>
        <taxon>Bacillota</taxon>
        <taxon>Clostridia</taxon>
        <taxon>Caldicoprobacterales</taxon>
        <taxon>Caldicoprobacteraceae</taxon>
        <taxon>Caldicoprobacter</taxon>
    </lineage>
</organism>
<protein>
    <submittedName>
        <fullName evidence="5">Regulatory protein, gntR family</fullName>
    </submittedName>
</protein>
<evidence type="ECO:0000256" key="2">
    <source>
        <dbReference type="ARBA" id="ARBA00023125"/>
    </source>
</evidence>
<keyword evidence="6" id="KW-1185">Reference proteome</keyword>
<dbReference type="PRINTS" id="PR00035">
    <property type="entry name" value="HTHGNTR"/>
</dbReference>
<feature type="domain" description="HTH gntR-type" evidence="4">
    <location>
        <begin position="8"/>
        <end position="76"/>
    </location>
</feature>
<dbReference type="GO" id="GO:0045892">
    <property type="term" value="P:negative regulation of DNA-templated transcription"/>
    <property type="evidence" value="ECO:0007669"/>
    <property type="project" value="TreeGrafter"/>
</dbReference>
<dbReference type="SMART" id="SM00345">
    <property type="entry name" value="HTH_GNTR"/>
    <property type="match status" value="1"/>
</dbReference>
<dbReference type="InterPro" id="IPR000524">
    <property type="entry name" value="Tscrpt_reg_HTH_GntR"/>
</dbReference>
<dbReference type="AlphaFoldDB" id="A0A1I5TAC3"/>
<keyword evidence="3" id="KW-0804">Transcription</keyword>
<dbReference type="Gene3D" id="1.10.10.10">
    <property type="entry name" value="Winged helix-like DNA-binding domain superfamily/Winged helix DNA-binding domain"/>
    <property type="match status" value="1"/>
</dbReference>
<evidence type="ECO:0000313" key="5">
    <source>
        <dbReference type="EMBL" id="SFP79994.1"/>
    </source>
</evidence>
<dbReference type="SUPFAM" id="SSF46785">
    <property type="entry name" value="Winged helix' DNA-binding domain"/>
    <property type="match status" value="1"/>
</dbReference>
<dbReference type="STRING" id="937334.SAMN05444406_10431"/>
<dbReference type="GO" id="GO:0003700">
    <property type="term" value="F:DNA-binding transcription factor activity"/>
    <property type="evidence" value="ECO:0007669"/>
    <property type="project" value="InterPro"/>
</dbReference>
<dbReference type="OrthoDB" id="457376at2"/>
<dbReference type="InterPro" id="IPR036390">
    <property type="entry name" value="WH_DNA-bd_sf"/>
</dbReference>
<dbReference type="GO" id="GO:0003677">
    <property type="term" value="F:DNA binding"/>
    <property type="evidence" value="ECO:0007669"/>
    <property type="project" value="UniProtKB-KW"/>
</dbReference>